<dbReference type="Pfam" id="PF05721">
    <property type="entry name" value="PhyH"/>
    <property type="match status" value="1"/>
</dbReference>
<gene>
    <name evidence="1" type="ORF">H1P_10037</name>
</gene>
<dbReference type="SUPFAM" id="SSF51197">
    <property type="entry name" value="Clavaminate synthase-like"/>
    <property type="match status" value="1"/>
</dbReference>
<dbReference type="GO" id="GO:0016706">
    <property type="term" value="F:2-oxoglutarate-dependent dioxygenase activity"/>
    <property type="evidence" value="ECO:0007669"/>
    <property type="project" value="UniProtKB-ARBA"/>
</dbReference>
<dbReference type="AlphaFoldDB" id="A0A563VIK8"/>
<proteinExistence type="predicted"/>
<dbReference type="PANTHER" id="PTHR20883:SF48">
    <property type="entry name" value="ECTOINE DIOXYGENASE"/>
    <property type="match status" value="1"/>
</dbReference>
<evidence type="ECO:0000313" key="1">
    <source>
        <dbReference type="EMBL" id="VEP11252.1"/>
    </source>
</evidence>
<dbReference type="EMBL" id="CAACVJ010000001">
    <property type="protein sequence ID" value="VEP11252.1"/>
    <property type="molecule type" value="Genomic_DNA"/>
</dbReference>
<protein>
    <submittedName>
        <fullName evidence="1">Phytanoyl-CoA dioxygenase</fullName>
    </submittedName>
</protein>
<dbReference type="OrthoDB" id="9796766at2"/>
<reference evidence="1 2" key="1">
    <citation type="submission" date="2019-01" db="EMBL/GenBank/DDBJ databases">
        <authorList>
            <person name="Brito A."/>
        </authorList>
    </citation>
    <scope>NUCLEOTIDE SEQUENCE [LARGE SCALE GENOMIC DNA]</scope>
    <source>
        <strain evidence="1">1</strain>
    </source>
</reference>
<keyword evidence="1" id="KW-0223">Dioxygenase</keyword>
<organism evidence="1 2">
    <name type="scientific">Hyella patelloides LEGE 07179</name>
    <dbReference type="NCBI Taxonomy" id="945734"/>
    <lineage>
        <taxon>Bacteria</taxon>
        <taxon>Bacillati</taxon>
        <taxon>Cyanobacteriota</taxon>
        <taxon>Cyanophyceae</taxon>
        <taxon>Pleurocapsales</taxon>
        <taxon>Hyellaceae</taxon>
        <taxon>Hyella</taxon>
    </lineage>
</organism>
<dbReference type="PANTHER" id="PTHR20883">
    <property type="entry name" value="PHYTANOYL-COA DIOXYGENASE DOMAIN CONTAINING 1"/>
    <property type="match status" value="1"/>
</dbReference>
<keyword evidence="2" id="KW-1185">Reference proteome</keyword>
<sequence>MKKIDWQKHFDELDRDGFTIVPDIVERTTEIAELKSQVLDAIKVDAEEYMGLPGKEEFIVLDLVTRGSAFLRLLENEKMHHFFSHFLGDSCILYSFTSTVLIPNQHHYTSNIHTDMPRLIPGYHLGLLMTLALDDFTEENGATYYLPGSHRSIERPTDEEFYGNSVRVKRKAGDAAFFHPRVWHAGGTNKTEDIRSGCTVYACRSWMRQRFDFPRMVNEDILSQLGERGKAFLGYNVRVPTNLKEFYLPPEKRLYKAGQG</sequence>
<evidence type="ECO:0000313" key="2">
    <source>
        <dbReference type="Proteomes" id="UP000320055"/>
    </source>
</evidence>
<accession>A0A563VIK8</accession>
<name>A0A563VIK8_9CYAN</name>
<dbReference type="InterPro" id="IPR008775">
    <property type="entry name" value="Phytyl_CoA_dOase-like"/>
</dbReference>
<keyword evidence="1" id="KW-0560">Oxidoreductase</keyword>
<dbReference type="RefSeq" id="WP_144862921.1">
    <property type="nucleotide sequence ID" value="NZ_LR213766.1"/>
</dbReference>
<dbReference type="Gene3D" id="2.60.120.620">
    <property type="entry name" value="q2cbj1_9rhob like domain"/>
    <property type="match status" value="1"/>
</dbReference>
<dbReference type="GO" id="GO:0005506">
    <property type="term" value="F:iron ion binding"/>
    <property type="evidence" value="ECO:0007669"/>
    <property type="project" value="UniProtKB-ARBA"/>
</dbReference>
<dbReference type="Proteomes" id="UP000320055">
    <property type="component" value="Unassembled WGS sequence"/>
</dbReference>